<protein>
    <submittedName>
        <fullName evidence="2">LON peptidase substrate-binding domain-containing protein</fullName>
    </submittedName>
</protein>
<dbReference type="Pfam" id="PF02190">
    <property type="entry name" value="LON_substr_bdg"/>
    <property type="match status" value="1"/>
</dbReference>
<evidence type="ECO:0000313" key="2">
    <source>
        <dbReference type="EMBL" id="NGX95862.1"/>
    </source>
</evidence>
<dbReference type="InterPro" id="IPR003111">
    <property type="entry name" value="Lon_prtase_N"/>
</dbReference>
<dbReference type="PROSITE" id="PS51787">
    <property type="entry name" value="LON_N"/>
    <property type="match status" value="1"/>
</dbReference>
<dbReference type="EMBL" id="JAAMRR010000610">
    <property type="protein sequence ID" value="NGX95862.1"/>
    <property type="molecule type" value="Genomic_DNA"/>
</dbReference>
<evidence type="ECO:0000259" key="1">
    <source>
        <dbReference type="PROSITE" id="PS51787"/>
    </source>
</evidence>
<proteinExistence type="predicted"/>
<dbReference type="PANTHER" id="PTHR46732">
    <property type="entry name" value="ATP-DEPENDENT PROTEASE LA (LON) DOMAIN PROTEIN"/>
    <property type="match status" value="1"/>
</dbReference>
<accession>A0A7C9RFV5</accession>
<dbReference type="InterPro" id="IPR046336">
    <property type="entry name" value="Lon_prtase_N_sf"/>
</dbReference>
<dbReference type="AlphaFoldDB" id="A0A7C9RFV5"/>
<dbReference type="PANTHER" id="PTHR46732:SF8">
    <property type="entry name" value="ATP-DEPENDENT PROTEASE LA (LON) DOMAIN PROTEIN"/>
    <property type="match status" value="1"/>
</dbReference>
<dbReference type="Proteomes" id="UP000480266">
    <property type="component" value="Unassembled WGS sequence"/>
</dbReference>
<name>A0A7C9RFV5_9BRAD</name>
<feature type="domain" description="Lon N-terminal" evidence="1">
    <location>
        <begin position="17"/>
        <end position="212"/>
    </location>
</feature>
<reference evidence="2" key="1">
    <citation type="submission" date="2020-02" db="EMBL/GenBank/DDBJ databases">
        <title>Draft genome sequence of Candidatus Afipia apatlaquensis IBT-C3, a potential strain for decolorization of textile dyes.</title>
        <authorList>
            <person name="Sanchez-Reyes A."/>
            <person name="Breton-Deval L."/>
            <person name="Mangelson H."/>
            <person name="Sanchez-Flores A."/>
        </authorList>
    </citation>
    <scope>NUCLEOTIDE SEQUENCE [LARGE SCALE GENOMIC DNA]</scope>
    <source>
        <strain evidence="2">IBT-C3</strain>
    </source>
</reference>
<organism evidence="2 3">
    <name type="scientific">Candidatus Afipia apatlaquensis</name>
    <dbReference type="NCBI Taxonomy" id="2712852"/>
    <lineage>
        <taxon>Bacteria</taxon>
        <taxon>Pseudomonadati</taxon>
        <taxon>Pseudomonadota</taxon>
        <taxon>Alphaproteobacteria</taxon>
        <taxon>Hyphomicrobiales</taxon>
        <taxon>Nitrobacteraceae</taxon>
        <taxon>Afipia</taxon>
    </lineage>
</organism>
<dbReference type="SMART" id="SM00464">
    <property type="entry name" value="LON"/>
    <property type="match status" value="1"/>
</dbReference>
<evidence type="ECO:0000313" key="3">
    <source>
        <dbReference type="Proteomes" id="UP000480266"/>
    </source>
</evidence>
<dbReference type="Gene3D" id="2.30.130.40">
    <property type="entry name" value="LON domain-like"/>
    <property type="match status" value="1"/>
</dbReference>
<dbReference type="SUPFAM" id="SSF88697">
    <property type="entry name" value="PUA domain-like"/>
    <property type="match status" value="1"/>
</dbReference>
<dbReference type="InterPro" id="IPR015947">
    <property type="entry name" value="PUA-like_sf"/>
</dbReference>
<comment type="caution">
    <text evidence="2">The sequence shown here is derived from an EMBL/GenBank/DDBJ whole genome shotgun (WGS) entry which is preliminary data.</text>
</comment>
<keyword evidence="3" id="KW-1185">Reference proteome</keyword>
<gene>
    <name evidence="2" type="ORF">G4V63_11710</name>
</gene>
<sequence>MPINAEYRGPADLPKVIPVFPLPGALLLPRGQMPLNIFEPRYLQMVDDAFRDGHRLIGMIQPDVTHSQSSERPTLFKVGCVGRITQLAESGDGRYILELTGIARFTVLEEKTVLTPYRQCRVDFAAFIDDFVARKGEESVDRQALLQALTLFLKANQLKVDWEGIESAPNEALVNALAMMSPYGPAEKQALLEAPDLKTRAEILIAVTEMDLAKKQTTGDPPLQ</sequence>